<dbReference type="InterPro" id="IPR036052">
    <property type="entry name" value="TrpB-like_PALP_sf"/>
</dbReference>
<protein>
    <submittedName>
        <fullName evidence="4">Cysteine synthase</fullName>
        <ecNumber evidence="4">2.5.1.47</ecNumber>
    </submittedName>
</protein>
<keyword evidence="5" id="KW-1185">Reference proteome</keyword>
<evidence type="ECO:0000313" key="4">
    <source>
        <dbReference type="EMBL" id="CAH1222521.1"/>
    </source>
</evidence>
<keyword evidence="2" id="KW-0663">Pyridoxal phosphate</keyword>
<name>A0ABM9CUB8_9BACL</name>
<dbReference type="InterPro" id="IPR050214">
    <property type="entry name" value="Cys_Synth/Cystath_Beta-Synth"/>
</dbReference>
<dbReference type="PANTHER" id="PTHR10314">
    <property type="entry name" value="CYSTATHIONINE BETA-SYNTHASE"/>
    <property type="match status" value="1"/>
</dbReference>
<dbReference type="Pfam" id="PF00291">
    <property type="entry name" value="PALP"/>
    <property type="match status" value="1"/>
</dbReference>
<dbReference type="EC" id="2.5.1.47" evidence="4"/>
<dbReference type="Proteomes" id="UP000838821">
    <property type="component" value="Unassembled WGS sequence"/>
</dbReference>
<evidence type="ECO:0000256" key="1">
    <source>
        <dbReference type="ARBA" id="ARBA00001933"/>
    </source>
</evidence>
<comment type="cofactor">
    <cofactor evidence="1">
        <name>pyridoxal 5'-phosphate</name>
        <dbReference type="ChEBI" id="CHEBI:597326"/>
    </cofactor>
</comment>
<accession>A0ABM9CUB8</accession>
<sequence>MIDYRRTILDGAHQAIGNTPMVRLSRLTKELNGEIYAKLEYLNPGFSKKDRIALQIIEEAELDGTLTPGQTVMELTSGNTGTGLAIVCAVKGYPFVAVMSQGNSMERARMMHALGAEVVLVDQATGSIPGQVSGADLALVDAVTLHIVQERGAFRADQFHHRGSLLAHELHTAEEIWEQTSGEFDVFLDFAGSGGTFAGCAKRLHAYNPVIRCYLVEPEDSPYLAGGMLTNPNHRLQGGGYSMNLPLVERKLISDFLTVTDEEAIEACRRLAREEGIFAGFSSGANVAAALQLLKSREKGARIVLTINDSGLKYLSTDLYP</sequence>
<evidence type="ECO:0000313" key="5">
    <source>
        <dbReference type="Proteomes" id="UP000838821"/>
    </source>
</evidence>
<dbReference type="EMBL" id="CAKMMW010000021">
    <property type="protein sequence ID" value="CAH1222521.1"/>
    <property type="molecule type" value="Genomic_DNA"/>
</dbReference>
<dbReference type="SUPFAM" id="SSF53686">
    <property type="entry name" value="Tryptophan synthase beta subunit-like PLP-dependent enzymes"/>
    <property type="match status" value="1"/>
</dbReference>
<dbReference type="InterPro" id="IPR001926">
    <property type="entry name" value="TrpB-like_PALP"/>
</dbReference>
<evidence type="ECO:0000256" key="2">
    <source>
        <dbReference type="ARBA" id="ARBA00022898"/>
    </source>
</evidence>
<dbReference type="CDD" id="cd01561">
    <property type="entry name" value="CBS_like"/>
    <property type="match status" value="1"/>
</dbReference>
<dbReference type="Gene3D" id="3.40.50.1100">
    <property type="match status" value="2"/>
</dbReference>
<proteinExistence type="predicted"/>
<keyword evidence="4" id="KW-0808">Transferase</keyword>
<feature type="domain" description="Tryptophan synthase beta chain-like PALP" evidence="3">
    <location>
        <begin position="14"/>
        <end position="308"/>
    </location>
</feature>
<reference evidence="4" key="1">
    <citation type="submission" date="2022-01" db="EMBL/GenBank/DDBJ databases">
        <authorList>
            <person name="Criscuolo A."/>
        </authorList>
    </citation>
    <scope>NUCLEOTIDE SEQUENCE</scope>
    <source>
        <strain evidence="4">CIP111891</strain>
    </source>
</reference>
<evidence type="ECO:0000259" key="3">
    <source>
        <dbReference type="Pfam" id="PF00291"/>
    </source>
</evidence>
<gene>
    <name evidence="4" type="primary">cysK_3</name>
    <name evidence="4" type="ORF">PAECIP111891_05361</name>
</gene>
<comment type="caution">
    <text evidence="4">The sequence shown here is derived from an EMBL/GenBank/DDBJ whole genome shotgun (WGS) entry which is preliminary data.</text>
</comment>
<dbReference type="GO" id="GO:0004124">
    <property type="term" value="F:cysteine synthase activity"/>
    <property type="evidence" value="ECO:0007669"/>
    <property type="project" value="UniProtKB-EC"/>
</dbReference>
<organism evidence="4 5">
    <name type="scientific">Paenibacillus allorhizoplanae</name>
    <dbReference type="NCBI Taxonomy" id="2905648"/>
    <lineage>
        <taxon>Bacteria</taxon>
        <taxon>Bacillati</taxon>
        <taxon>Bacillota</taxon>
        <taxon>Bacilli</taxon>
        <taxon>Bacillales</taxon>
        <taxon>Paenibacillaceae</taxon>
        <taxon>Paenibacillus</taxon>
    </lineage>
</organism>